<name>A0A0U2XAN3_9ENTE</name>
<sequence>MAKTMKKEDTKTTDVSAMIDELARKANIALKEMEDFDQEKVDHIVHQMAMAALDQHMPLAKMAVEETGRGIYEDKAIKNMYASEYIWNSIKHDKTVGVINKDDQTGLIEIAEPVGVVCGVTPTTNPTSTTIFKALISIKTRNPIVFAFHPSAQKCSAEAARIVRDAAIKAGAPENCVQWIEQPSLEATSGLMNHPGIAIVLATGGSAMVKSAYSTGKPALGVGPGNVPSYIEKTAKIKRAVNDLIVSKSFDNGMICASEQAVIVDKEVYAAVKAEFEAHQVYFVKPNELQKLEDAVMNEGKYAVNPAIVGYSAEHIAELAGIKVPKGTKILIAELEGAGAEYPLSREKLSPVLAMMKAKNTDHAFDLCEAMLELGGLGHTAVIHTEDEDLQVKFGLRMKACRILVNSPSAEGGIGNIYNEMIPSLTLGCGSYGKNSVSKNVSAVNLINVKTVAKRRNNMQWFKLPPKIFFEKNSLQYLQKMENVERVMIVCDPGMVQFGYADTVRKELQKRKNDVQIEVFSAVEPNPSTNTVYAGTKVMVDFEPDTIIALGGGSAMDAAKGMWMFYEHPDTEFFGAKQKFLDIRKRTYKIEKAVKTQFVCIPTTSGTGSEVTPFAVITDSDTHVKYPLADYALTPDVAIIDPQFVMSVPASVTADTGMDVLTHAIESYVSVMASDYTRGLSLQAIKLVFEHLENSVKRPDAESREKMHNASTMAGMAFANAFLGICHSVAHKIGGEYGIPHGRTNAILLPHIIRYNAKDPSKHAMFPKYDYFRADTDYADIAKFLGLKGKNTAELVDALATAVYDLGVSVGIDMNLKAQGVTQEILDSTVDHMAELAYEDQCTTANPKEPLISELKQIIIDAYNG</sequence>
<evidence type="ECO:0000256" key="11">
    <source>
        <dbReference type="ARBA" id="ARBA00074764"/>
    </source>
</evidence>
<dbReference type="GO" id="GO:0008774">
    <property type="term" value="F:acetaldehyde dehydrogenase (acetylating) activity"/>
    <property type="evidence" value="ECO:0007669"/>
    <property type="project" value="UniProtKB-UniRule"/>
</dbReference>
<dbReference type="PIRSF" id="PIRSF000111">
    <property type="entry name" value="ALDH_ADH"/>
    <property type="match status" value="1"/>
</dbReference>
<protein>
    <recommendedName>
        <fullName evidence="11 12">Aldehyde-alcohol dehydrogenase</fullName>
    </recommendedName>
</protein>
<comment type="similarity">
    <text evidence="7 12">In the N-terminal section; belongs to the aldehyde dehydrogenase family.</text>
</comment>
<dbReference type="InterPro" id="IPR016161">
    <property type="entry name" value="Ald_DH/histidinol_DH"/>
</dbReference>
<dbReference type="SUPFAM" id="SSF53720">
    <property type="entry name" value="ALDH-like"/>
    <property type="match status" value="1"/>
</dbReference>
<dbReference type="GO" id="GO:0004022">
    <property type="term" value="F:alcohol dehydrogenase (NAD+) activity"/>
    <property type="evidence" value="ECO:0007669"/>
    <property type="project" value="UniProtKB-UniRule"/>
</dbReference>
<dbReference type="GO" id="GO:0046872">
    <property type="term" value="F:metal ion binding"/>
    <property type="evidence" value="ECO:0007669"/>
    <property type="project" value="InterPro"/>
</dbReference>
<dbReference type="STRING" id="118060.ATZ35_08345"/>
<keyword evidence="3" id="KW-0408">Iron</keyword>
<dbReference type="Proteomes" id="UP000067523">
    <property type="component" value="Chromosome"/>
</dbReference>
<dbReference type="InterPro" id="IPR034789">
    <property type="entry name" value="AAD_C"/>
</dbReference>
<feature type="domain" description="Aldehyde dehydrogenase" evidence="13">
    <location>
        <begin position="17"/>
        <end position="409"/>
    </location>
</feature>
<evidence type="ECO:0000259" key="14">
    <source>
        <dbReference type="Pfam" id="PF00465"/>
    </source>
</evidence>
<dbReference type="FunFam" id="3.40.309.10:FF:000007">
    <property type="entry name" value="Aldehyde-alcohol dehydrogenase"/>
    <property type="match status" value="1"/>
</dbReference>
<dbReference type="GO" id="GO:0015976">
    <property type="term" value="P:carbon utilization"/>
    <property type="evidence" value="ECO:0007669"/>
    <property type="project" value="InterPro"/>
</dbReference>
<dbReference type="PROSITE" id="PS00060">
    <property type="entry name" value="ADH_IRON_2"/>
    <property type="match status" value="1"/>
</dbReference>
<feature type="domain" description="Fe-containing alcohol dehydrogenase-like C-terminal" evidence="15">
    <location>
        <begin position="653"/>
        <end position="862"/>
    </location>
</feature>
<dbReference type="Pfam" id="PF25137">
    <property type="entry name" value="ADH_Fe_C"/>
    <property type="match status" value="1"/>
</dbReference>
<dbReference type="EMBL" id="CP013655">
    <property type="protein sequence ID" value="ALS37168.1"/>
    <property type="molecule type" value="Genomic_DNA"/>
</dbReference>
<dbReference type="InterPro" id="IPR016162">
    <property type="entry name" value="Ald_DH_N"/>
</dbReference>
<feature type="domain" description="Alcohol dehydrogenase iron-type/glycerol dehydrogenase GldA" evidence="14">
    <location>
        <begin position="465"/>
        <end position="642"/>
    </location>
</feature>
<evidence type="ECO:0000256" key="6">
    <source>
        <dbReference type="ARBA" id="ARBA00023268"/>
    </source>
</evidence>
<dbReference type="InterPro" id="IPR016163">
    <property type="entry name" value="Ald_DH_C"/>
</dbReference>
<dbReference type="AlphaFoldDB" id="A0A0U2XAN3"/>
<dbReference type="GO" id="GO:0004029">
    <property type="term" value="F:aldehyde dehydrogenase (NAD+) activity"/>
    <property type="evidence" value="ECO:0007669"/>
    <property type="project" value="UniProtKB-EC"/>
</dbReference>
<keyword evidence="5" id="KW-0520">NAD</keyword>
<dbReference type="InterPro" id="IPR012079">
    <property type="entry name" value="Bifunc_Ald-ADH"/>
</dbReference>
<dbReference type="Pfam" id="PF00171">
    <property type="entry name" value="Aldedh"/>
    <property type="match status" value="1"/>
</dbReference>
<dbReference type="InterPro" id="IPR056798">
    <property type="entry name" value="ADH_Fe_C"/>
</dbReference>
<proteinExistence type="inferred from homology"/>
<accession>A0A0U2XAN3</accession>
<dbReference type="PANTHER" id="PTHR11496:SF83">
    <property type="entry name" value="HYDROXYACID-OXOACID TRANSHYDROGENASE, MITOCHONDRIAL"/>
    <property type="match status" value="1"/>
</dbReference>
<keyword evidence="4" id="KW-0843">Virulence</keyword>
<organism evidence="16 17">
    <name type="scientific">Enterococcus rotai</name>
    <dbReference type="NCBI Taxonomy" id="118060"/>
    <lineage>
        <taxon>Bacteria</taxon>
        <taxon>Bacillati</taxon>
        <taxon>Bacillota</taxon>
        <taxon>Bacilli</taxon>
        <taxon>Lactobacillales</taxon>
        <taxon>Enterococcaceae</taxon>
        <taxon>Enterococcus</taxon>
    </lineage>
</organism>
<dbReference type="NCBIfam" id="NF010378">
    <property type="entry name" value="PRK13805.1"/>
    <property type="match status" value="1"/>
</dbReference>
<dbReference type="PROSITE" id="PS00913">
    <property type="entry name" value="ADH_IRON_1"/>
    <property type="match status" value="1"/>
</dbReference>
<evidence type="ECO:0000256" key="8">
    <source>
        <dbReference type="ARBA" id="ARBA00035645"/>
    </source>
</evidence>
<evidence type="ECO:0000313" key="17">
    <source>
        <dbReference type="Proteomes" id="UP000067523"/>
    </source>
</evidence>
<evidence type="ECO:0000256" key="10">
    <source>
        <dbReference type="ARBA" id="ARBA00052923"/>
    </source>
</evidence>
<dbReference type="InterPro" id="IPR001670">
    <property type="entry name" value="ADH_Fe/GldA"/>
</dbReference>
<dbReference type="GO" id="GO:0006066">
    <property type="term" value="P:alcohol metabolic process"/>
    <property type="evidence" value="ECO:0007669"/>
    <property type="project" value="InterPro"/>
</dbReference>
<evidence type="ECO:0000256" key="12">
    <source>
        <dbReference type="PIRNR" id="PIRNR000111"/>
    </source>
</evidence>
<evidence type="ECO:0000256" key="4">
    <source>
        <dbReference type="ARBA" id="ARBA00023026"/>
    </source>
</evidence>
<dbReference type="InterPro" id="IPR018211">
    <property type="entry name" value="ADH_Fe_CS"/>
</dbReference>
<keyword evidence="17" id="KW-1185">Reference proteome</keyword>
<evidence type="ECO:0000259" key="13">
    <source>
        <dbReference type="Pfam" id="PF00171"/>
    </source>
</evidence>
<dbReference type="Gene3D" id="1.20.1090.10">
    <property type="entry name" value="Dehydroquinate synthase-like - alpha domain"/>
    <property type="match status" value="1"/>
</dbReference>
<comment type="catalytic activity">
    <reaction evidence="10">
        <text>ethanol + NAD(+) = acetaldehyde + NADH + H(+)</text>
        <dbReference type="Rhea" id="RHEA:25290"/>
        <dbReference type="ChEBI" id="CHEBI:15343"/>
        <dbReference type="ChEBI" id="CHEBI:15378"/>
        <dbReference type="ChEBI" id="CHEBI:16236"/>
        <dbReference type="ChEBI" id="CHEBI:57540"/>
        <dbReference type="ChEBI" id="CHEBI:57945"/>
        <dbReference type="EC" id="1.1.1.1"/>
    </reaction>
</comment>
<dbReference type="PANTHER" id="PTHR11496">
    <property type="entry name" value="ALCOHOL DEHYDROGENASE"/>
    <property type="match status" value="1"/>
</dbReference>
<keyword evidence="2 12" id="KW-0560">Oxidoreductase</keyword>
<dbReference type="InterPro" id="IPR015590">
    <property type="entry name" value="Aldehyde_DH_dom"/>
</dbReference>
<reference evidence="17" key="1">
    <citation type="submission" date="2015-12" db="EMBL/GenBank/DDBJ databases">
        <authorList>
            <person name="Lauer A."/>
            <person name="Humrighouse B."/>
            <person name="Loparev V."/>
            <person name="Shewmaker P.L."/>
            <person name="Whitney A.M."/>
            <person name="McLaughlin R.W."/>
        </authorList>
    </citation>
    <scope>NUCLEOTIDE SEQUENCE [LARGE SCALE GENOMIC DNA]</scope>
    <source>
        <strain evidence="17">LMG 26678</strain>
    </source>
</reference>
<gene>
    <name evidence="16" type="ORF">ATZ35_08345</name>
</gene>
<keyword evidence="6" id="KW-0511">Multifunctional enzyme</keyword>
<comment type="similarity">
    <text evidence="8 12">In the C-terminal section; belongs to the iron-containing alcohol dehydrogenase family.</text>
</comment>
<dbReference type="CDD" id="cd07122">
    <property type="entry name" value="ALDH_F20_ACDH"/>
    <property type="match status" value="1"/>
</dbReference>
<dbReference type="CDD" id="cd08178">
    <property type="entry name" value="AAD_C"/>
    <property type="match status" value="1"/>
</dbReference>
<evidence type="ECO:0000256" key="2">
    <source>
        <dbReference type="ARBA" id="ARBA00023002"/>
    </source>
</evidence>
<evidence type="ECO:0000259" key="15">
    <source>
        <dbReference type="Pfam" id="PF25137"/>
    </source>
</evidence>
<dbReference type="Gene3D" id="3.40.309.10">
    <property type="entry name" value="Aldehyde Dehydrogenase, Chain A, domain 2"/>
    <property type="match status" value="1"/>
</dbReference>
<dbReference type="Gene3D" id="3.40.605.10">
    <property type="entry name" value="Aldehyde Dehydrogenase, Chain A, domain 1"/>
    <property type="match status" value="1"/>
</dbReference>
<dbReference type="Gene3D" id="3.40.50.1970">
    <property type="match status" value="1"/>
</dbReference>
<evidence type="ECO:0000256" key="9">
    <source>
        <dbReference type="ARBA" id="ARBA00049194"/>
    </source>
</evidence>
<evidence type="ECO:0000256" key="1">
    <source>
        <dbReference type="ARBA" id="ARBA00001954"/>
    </source>
</evidence>
<dbReference type="RefSeq" id="WP_010762677.1">
    <property type="nucleotide sequence ID" value="NZ_CP013655.1"/>
</dbReference>
<evidence type="ECO:0000313" key="16">
    <source>
        <dbReference type="EMBL" id="ALS37168.1"/>
    </source>
</evidence>
<dbReference type="SUPFAM" id="SSF56796">
    <property type="entry name" value="Dehydroquinate synthase-like"/>
    <property type="match status" value="1"/>
</dbReference>
<evidence type="ECO:0000256" key="7">
    <source>
        <dbReference type="ARBA" id="ARBA00035641"/>
    </source>
</evidence>
<dbReference type="FunFam" id="3.40.50.1970:FF:000002">
    <property type="entry name" value="Aldehyde-alcohol dehydrogenase"/>
    <property type="match status" value="1"/>
</dbReference>
<evidence type="ECO:0000256" key="5">
    <source>
        <dbReference type="ARBA" id="ARBA00023027"/>
    </source>
</evidence>
<comment type="catalytic activity">
    <reaction evidence="9">
        <text>an aldehyde + NAD(+) + H2O = a carboxylate + NADH + 2 H(+)</text>
        <dbReference type="Rhea" id="RHEA:16185"/>
        <dbReference type="ChEBI" id="CHEBI:15377"/>
        <dbReference type="ChEBI" id="CHEBI:15378"/>
        <dbReference type="ChEBI" id="CHEBI:17478"/>
        <dbReference type="ChEBI" id="CHEBI:29067"/>
        <dbReference type="ChEBI" id="CHEBI:57540"/>
        <dbReference type="ChEBI" id="CHEBI:57945"/>
        <dbReference type="EC" id="1.2.1.3"/>
    </reaction>
</comment>
<dbReference type="FunFam" id="1.20.1090.10:FF:000001">
    <property type="entry name" value="Aldehyde-alcohol dehydrogenase"/>
    <property type="match status" value="1"/>
</dbReference>
<dbReference type="InterPro" id="IPR039697">
    <property type="entry name" value="Alcohol_dehydrogenase_Fe"/>
</dbReference>
<dbReference type="KEGG" id="erx:ATZ35_08345"/>
<dbReference type="Pfam" id="PF00465">
    <property type="entry name" value="Fe-ADH"/>
    <property type="match status" value="1"/>
</dbReference>
<comment type="cofactor">
    <cofactor evidence="1">
        <name>Fe(2+)</name>
        <dbReference type="ChEBI" id="CHEBI:29033"/>
    </cofactor>
</comment>
<evidence type="ECO:0000256" key="3">
    <source>
        <dbReference type="ARBA" id="ARBA00023004"/>
    </source>
</evidence>